<comment type="caution">
    <text evidence="18">The sequence shown here is derived from an EMBL/GenBank/DDBJ whole genome shotgun (WGS) entry which is preliminary data.</text>
</comment>
<dbReference type="Gene3D" id="3.30.450.350">
    <property type="entry name" value="CHASE domain"/>
    <property type="match status" value="1"/>
</dbReference>
<dbReference type="PANTHER" id="PTHR44757">
    <property type="entry name" value="DIGUANYLATE CYCLASE DGCP"/>
    <property type="match status" value="1"/>
</dbReference>
<dbReference type="FunFam" id="3.30.450.20:FF:000060">
    <property type="entry name" value="Sensor protein FixL"/>
    <property type="match status" value="1"/>
</dbReference>
<feature type="coiled-coil region" evidence="13">
    <location>
        <begin position="426"/>
        <end position="485"/>
    </location>
</feature>
<evidence type="ECO:0000256" key="15">
    <source>
        <dbReference type="SAM" id="Phobius"/>
    </source>
</evidence>
<evidence type="ECO:0000256" key="14">
    <source>
        <dbReference type="SAM" id="MobiDB-lite"/>
    </source>
</evidence>
<dbReference type="PANTHER" id="PTHR44757:SF2">
    <property type="entry name" value="BIOFILM ARCHITECTURE MAINTENANCE PROTEIN MBAA"/>
    <property type="match status" value="1"/>
</dbReference>
<feature type="transmembrane region" description="Helical" evidence="15">
    <location>
        <begin position="138"/>
        <end position="161"/>
    </location>
</feature>
<feature type="compositionally biased region" description="Polar residues" evidence="14">
    <location>
        <begin position="516"/>
        <end position="530"/>
    </location>
</feature>
<dbReference type="EMBL" id="JABFCS010000001">
    <property type="protein sequence ID" value="NNU43942.1"/>
    <property type="molecule type" value="Genomic_DNA"/>
</dbReference>
<dbReference type="Pfam" id="PF00989">
    <property type="entry name" value="PAS"/>
    <property type="match status" value="1"/>
</dbReference>
<dbReference type="InterPro" id="IPR001610">
    <property type="entry name" value="PAC"/>
</dbReference>
<keyword evidence="19" id="KW-1185">Reference proteome</keyword>
<evidence type="ECO:0000256" key="3">
    <source>
        <dbReference type="ARBA" id="ARBA00012438"/>
    </source>
</evidence>
<dbReference type="EC" id="2.7.13.3" evidence="3"/>
<dbReference type="Pfam" id="PF08448">
    <property type="entry name" value="PAS_4"/>
    <property type="match status" value="1"/>
</dbReference>
<keyword evidence="8" id="KW-0067">ATP-binding</keyword>
<dbReference type="GO" id="GO:0016020">
    <property type="term" value="C:membrane"/>
    <property type="evidence" value="ECO:0007669"/>
    <property type="project" value="UniProtKB-SubCell"/>
</dbReference>
<dbReference type="NCBIfam" id="TIGR00229">
    <property type="entry name" value="sensory_box"/>
    <property type="match status" value="2"/>
</dbReference>
<dbReference type="RefSeq" id="WP_171560054.1">
    <property type="nucleotide sequence ID" value="NZ_JABFCS010000001.1"/>
</dbReference>
<dbReference type="Proteomes" id="UP000552954">
    <property type="component" value="Unassembled WGS sequence"/>
</dbReference>
<dbReference type="Pfam" id="PF00512">
    <property type="entry name" value="HisKA"/>
    <property type="match status" value="1"/>
</dbReference>
<comment type="function">
    <text evidence="11">Putative oxygen sensor; modulates the activity of FixJ, a transcriptional activator of nitrogen fixation fixK gene. FixL probably acts as a kinase that phosphorylates FixJ.</text>
</comment>
<dbReference type="InterPro" id="IPR003661">
    <property type="entry name" value="HisK_dim/P_dom"/>
</dbReference>
<dbReference type="SMART" id="SM00086">
    <property type="entry name" value="PAC"/>
    <property type="match status" value="2"/>
</dbReference>
<dbReference type="GO" id="GO:0000155">
    <property type="term" value="F:phosphorelay sensor kinase activity"/>
    <property type="evidence" value="ECO:0007669"/>
    <property type="project" value="InterPro"/>
</dbReference>
<feature type="domain" description="PAS" evidence="16">
    <location>
        <begin position="314"/>
        <end position="386"/>
    </location>
</feature>
<proteinExistence type="predicted"/>
<dbReference type="InterPro" id="IPR042240">
    <property type="entry name" value="CHASE_sf"/>
</dbReference>
<feature type="domain" description="PAS" evidence="16">
    <location>
        <begin position="186"/>
        <end position="256"/>
    </location>
</feature>
<dbReference type="InterPro" id="IPR035965">
    <property type="entry name" value="PAS-like_dom_sf"/>
</dbReference>
<evidence type="ECO:0000256" key="9">
    <source>
        <dbReference type="ARBA" id="ARBA00022989"/>
    </source>
</evidence>
<name>A0A849K691_9BURK</name>
<dbReference type="InterPro" id="IPR013767">
    <property type="entry name" value="PAS_fold"/>
</dbReference>
<keyword evidence="9 15" id="KW-1133">Transmembrane helix</keyword>
<dbReference type="SUPFAM" id="SSF47384">
    <property type="entry name" value="Homodimeric domain of signal transducing histidine kinase"/>
    <property type="match status" value="1"/>
</dbReference>
<dbReference type="InterPro" id="IPR052155">
    <property type="entry name" value="Biofilm_reg_signaling"/>
</dbReference>
<dbReference type="GO" id="GO:0006355">
    <property type="term" value="P:regulation of DNA-templated transcription"/>
    <property type="evidence" value="ECO:0007669"/>
    <property type="project" value="InterPro"/>
</dbReference>
<evidence type="ECO:0000256" key="7">
    <source>
        <dbReference type="ARBA" id="ARBA00022777"/>
    </source>
</evidence>
<evidence type="ECO:0000256" key="1">
    <source>
        <dbReference type="ARBA" id="ARBA00000085"/>
    </source>
</evidence>
<dbReference type="AlphaFoldDB" id="A0A849K691"/>
<accession>A0A849K691</accession>
<dbReference type="InterPro" id="IPR013656">
    <property type="entry name" value="PAS_4"/>
</dbReference>
<evidence type="ECO:0000256" key="8">
    <source>
        <dbReference type="ARBA" id="ARBA00022840"/>
    </source>
</evidence>
<evidence type="ECO:0000256" key="13">
    <source>
        <dbReference type="SAM" id="Coils"/>
    </source>
</evidence>
<evidence type="ECO:0000256" key="5">
    <source>
        <dbReference type="ARBA" id="ARBA00022692"/>
    </source>
</evidence>
<keyword evidence="7" id="KW-0418">Kinase</keyword>
<dbReference type="SUPFAM" id="SSF55785">
    <property type="entry name" value="PYP-like sensor domain (PAS domain)"/>
    <property type="match status" value="2"/>
</dbReference>
<comment type="catalytic activity">
    <reaction evidence="1">
        <text>ATP + protein L-histidine = ADP + protein N-phospho-L-histidine.</text>
        <dbReference type="EC" id="2.7.13.3"/>
    </reaction>
</comment>
<dbReference type="PROSITE" id="PS50112">
    <property type="entry name" value="PAS"/>
    <property type="match status" value="2"/>
</dbReference>
<reference evidence="18 19" key="2">
    <citation type="submission" date="2020-06" db="EMBL/GenBank/DDBJ databases">
        <title>Ramlibacter rhizophilus sp. nov., isolated from rhizosphere soil of national flower Mugunghwa from South Korea.</title>
        <authorList>
            <person name="Zheng-Fei Y."/>
            <person name="Huan T."/>
        </authorList>
    </citation>
    <scope>NUCLEOTIDE SEQUENCE [LARGE SCALE GENOMIC DNA]</scope>
    <source>
        <strain evidence="18 19">B156</strain>
    </source>
</reference>
<feature type="region of interest" description="Disordered" evidence="14">
    <location>
        <begin position="514"/>
        <end position="582"/>
    </location>
</feature>
<organism evidence="18 19">
    <name type="scientific">Ramlibacter montanisoli</name>
    <dbReference type="NCBI Taxonomy" id="2732512"/>
    <lineage>
        <taxon>Bacteria</taxon>
        <taxon>Pseudomonadati</taxon>
        <taxon>Pseudomonadota</taxon>
        <taxon>Betaproteobacteria</taxon>
        <taxon>Burkholderiales</taxon>
        <taxon>Comamonadaceae</taxon>
        <taxon>Ramlibacter</taxon>
    </lineage>
</organism>
<evidence type="ECO:0000259" key="16">
    <source>
        <dbReference type="PROSITE" id="PS50112"/>
    </source>
</evidence>
<feature type="domain" description="CHASE" evidence="17">
    <location>
        <begin position="1"/>
        <end position="61"/>
    </location>
</feature>
<dbReference type="InterPro" id="IPR000014">
    <property type="entry name" value="PAS"/>
</dbReference>
<dbReference type="Pfam" id="PF03924">
    <property type="entry name" value="CHASE"/>
    <property type="match status" value="1"/>
</dbReference>
<evidence type="ECO:0000256" key="11">
    <source>
        <dbReference type="ARBA" id="ARBA00059827"/>
    </source>
</evidence>
<dbReference type="Gene3D" id="3.30.450.20">
    <property type="entry name" value="PAS domain"/>
    <property type="match status" value="2"/>
</dbReference>
<evidence type="ECO:0000256" key="2">
    <source>
        <dbReference type="ARBA" id="ARBA00004370"/>
    </source>
</evidence>
<keyword evidence="10 15" id="KW-0472">Membrane</keyword>
<evidence type="ECO:0000259" key="17">
    <source>
        <dbReference type="PROSITE" id="PS50839"/>
    </source>
</evidence>
<dbReference type="CDD" id="cd00082">
    <property type="entry name" value="HisKA"/>
    <property type="match status" value="1"/>
</dbReference>
<sequence>MMRAVQTGNMVMAGPLTLSSPKGQGGQVWALIVPVYAGGAVPPTAHARLSTLTGYLVEAFDPVLLLQSALGPDAAVIGLRVRDGPVPVFTSTELQKADWREEGRMRRSAQLEFGQRRWSMDFIALPRFESSLGGDQSWVILALGFVISGLMAGLLGVVAGLRVRALSLVDQRTGALRSALQQHAESEARMRAVFDHALDAIITIDARGIVQSFNPAAERIFGWRAGEVVGRNVNMLMPPPDHEQHDQYLHNYLEGGAPKVIGIGRLVTGLRKDGSRMPLDLGVSEMPVNGERFFCGVLRDVTERLASELALRASERKLRSYIEQSLEGILVADGQGRYLETNPAAAEMLGYTEHELLQMSIADLLPPDGPEREAGMAHFQRAATEGRATGEVVLCKRGGQRFVVDINAVDLGGDRYLGIFRDVTERKRAEQALQQERALLEQRVQERTAVLTETNKTLEEEIVERRRIEAELVAAREQALQAAEAKATFLANMSHEIRTPMNAVIGMTALLEDTPWTPNSAPTSRPSTPAATRCCPPSTTSSISPRRSRGCWSWSSAPSRSACASRRPSTWWRRAPPTRAST</sequence>
<comment type="subcellular location">
    <subcellularLocation>
        <location evidence="2">Membrane</location>
    </subcellularLocation>
</comment>
<dbReference type="GO" id="GO:0005524">
    <property type="term" value="F:ATP binding"/>
    <property type="evidence" value="ECO:0007669"/>
    <property type="project" value="UniProtKB-KW"/>
</dbReference>
<keyword evidence="6" id="KW-0547">Nucleotide-binding</keyword>
<dbReference type="SMART" id="SM00091">
    <property type="entry name" value="PAS"/>
    <property type="match status" value="2"/>
</dbReference>
<reference evidence="18 19" key="1">
    <citation type="submission" date="2020-05" db="EMBL/GenBank/DDBJ databases">
        <authorList>
            <person name="Khan S.A."/>
            <person name="Jeon C.O."/>
            <person name="Chun B.H."/>
        </authorList>
    </citation>
    <scope>NUCLEOTIDE SEQUENCE [LARGE SCALE GENOMIC DNA]</scope>
    <source>
        <strain evidence="18 19">B156</strain>
    </source>
</reference>
<dbReference type="Gene3D" id="1.10.287.130">
    <property type="match status" value="1"/>
</dbReference>
<feature type="compositionally biased region" description="Low complexity" evidence="14">
    <location>
        <begin position="532"/>
        <end position="569"/>
    </location>
</feature>
<evidence type="ECO:0000256" key="12">
    <source>
        <dbReference type="ARBA" id="ARBA00070616"/>
    </source>
</evidence>
<dbReference type="InterPro" id="IPR036097">
    <property type="entry name" value="HisK_dim/P_sf"/>
</dbReference>
<evidence type="ECO:0000256" key="4">
    <source>
        <dbReference type="ARBA" id="ARBA00022679"/>
    </source>
</evidence>
<dbReference type="CDD" id="cd00130">
    <property type="entry name" value="PAS"/>
    <property type="match status" value="2"/>
</dbReference>
<evidence type="ECO:0000256" key="10">
    <source>
        <dbReference type="ARBA" id="ARBA00023136"/>
    </source>
</evidence>
<keyword evidence="13" id="KW-0175">Coiled coil</keyword>
<dbReference type="PROSITE" id="PS50839">
    <property type="entry name" value="CHASE"/>
    <property type="match status" value="1"/>
</dbReference>
<protein>
    <recommendedName>
        <fullName evidence="12">Sensor protein FixL</fullName>
        <ecNumber evidence="3">2.7.13.3</ecNumber>
    </recommendedName>
</protein>
<keyword evidence="4" id="KW-0808">Transferase</keyword>
<dbReference type="InterPro" id="IPR006189">
    <property type="entry name" value="CHASE_dom"/>
</dbReference>
<keyword evidence="5 15" id="KW-0812">Transmembrane</keyword>
<gene>
    <name evidence="18" type="ORF">HK415_13455</name>
</gene>
<evidence type="ECO:0000256" key="6">
    <source>
        <dbReference type="ARBA" id="ARBA00022741"/>
    </source>
</evidence>
<evidence type="ECO:0000313" key="19">
    <source>
        <dbReference type="Proteomes" id="UP000552954"/>
    </source>
</evidence>
<evidence type="ECO:0000313" key="18">
    <source>
        <dbReference type="EMBL" id="NNU43942.1"/>
    </source>
</evidence>